<dbReference type="InterPro" id="IPR012577">
    <property type="entry name" value="NIPSNAP"/>
</dbReference>
<dbReference type="RefSeq" id="WP_146404498.1">
    <property type="nucleotide sequence ID" value="NZ_SJPJ01000002.1"/>
</dbReference>
<dbReference type="Gene3D" id="3.30.70.100">
    <property type="match status" value="2"/>
</dbReference>
<organism evidence="3 4">
    <name type="scientific">Novipirellula herctigrandis</name>
    <dbReference type="NCBI Taxonomy" id="2527986"/>
    <lineage>
        <taxon>Bacteria</taxon>
        <taxon>Pseudomonadati</taxon>
        <taxon>Planctomycetota</taxon>
        <taxon>Planctomycetia</taxon>
        <taxon>Pirellulales</taxon>
        <taxon>Pirellulaceae</taxon>
        <taxon>Novipirellula</taxon>
    </lineage>
</organism>
<feature type="domain" description="NIPSNAP" evidence="2">
    <location>
        <begin position="157"/>
        <end position="260"/>
    </location>
</feature>
<dbReference type="OrthoDB" id="9809695at2"/>
<dbReference type="Proteomes" id="UP000315010">
    <property type="component" value="Unassembled WGS sequence"/>
</dbReference>
<evidence type="ECO:0000313" key="4">
    <source>
        <dbReference type="Proteomes" id="UP000315010"/>
    </source>
</evidence>
<dbReference type="Pfam" id="PF07978">
    <property type="entry name" value="NIPSNAP"/>
    <property type="match status" value="1"/>
</dbReference>
<proteinExistence type="predicted"/>
<keyword evidence="4" id="KW-1185">Reference proteome</keyword>
<name>A0A5C5YP42_9BACT</name>
<dbReference type="SUPFAM" id="SSF54909">
    <property type="entry name" value="Dimeric alpha+beta barrel"/>
    <property type="match status" value="1"/>
</dbReference>
<keyword evidence="1" id="KW-0732">Signal</keyword>
<reference evidence="3 4" key="1">
    <citation type="submission" date="2019-02" db="EMBL/GenBank/DDBJ databases">
        <title>Deep-cultivation of Planctomycetes and their phenomic and genomic characterization uncovers novel biology.</title>
        <authorList>
            <person name="Wiegand S."/>
            <person name="Jogler M."/>
            <person name="Boedeker C."/>
            <person name="Pinto D."/>
            <person name="Vollmers J."/>
            <person name="Rivas-Marin E."/>
            <person name="Kohn T."/>
            <person name="Peeters S.H."/>
            <person name="Heuer A."/>
            <person name="Rast P."/>
            <person name="Oberbeckmann S."/>
            <person name="Bunk B."/>
            <person name="Jeske O."/>
            <person name="Meyerdierks A."/>
            <person name="Storesund J.E."/>
            <person name="Kallscheuer N."/>
            <person name="Luecker S."/>
            <person name="Lage O.M."/>
            <person name="Pohl T."/>
            <person name="Merkel B.J."/>
            <person name="Hornburger P."/>
            <person name="Mueller R.-W."/>
            <person name="Bruemmer F."/>
            <person name="Labrenz M."/>
            <person name="Spormann A.M."/>
            <person name="Op Den Camp H."/>
            <person name="Overmann J."/>
            <person name="Amann R."/>
            <person name="Jetten M.S.M."/>
            <person name="Mascher T."/>
            <person name="Medema M.H."/>
            <person name="Devos D.P."/>
            <person name="Kaster A.-K."/>
            <person name="Ovreas L."/>
            <person name="Rohde M."/>
            <person name="Galperin M.Y."/>
            <person name="Jogler C."/>
        </authorList>
    </citation>
    <scope>NUCLEOTIDE SEQUENCE [LARGE SCALE GENOMIC DNA]</scope>
    <source>
        <strain evidence="3 4">CA13</strain>
    </source>
</reference>
<evidence type="ECO:0000259" key="2">
    <source>
        <dbReference type="Pfam" id="PF07978"/>
    </source>
</evidence>
<sequence precursor="true">MRYLALLFAFVPVMVVCSSQVACAAEPGPQIYEVRSYLLGEKGDATAIDSYLRDALIPALDRQGIGPIGVFENANNDENNSKRIVVVIPYTDANQVVSVGSALLSDSQYAADAKLYLDREPSNPPYDRINSELLSAMDCMPLLAVPGGTLDNADRVYELRLYESPNERMGNLKVDMFNSGEVPIFLDSGIQPIFIGQCVVGPQTPSLTYLTLYPSEDARLKAWDTFRSHPDWKVLSKVAKYRGTVSHIDKFILVPKAYSQL</sequence>
<feature type="signal peptide" evidence="1">
    <location>
        <begin position="1"/>
        <end position="24"/>
    </location>
</feature>
<protein>
    <recommendedName>
        <fullName evidence="2">NIPSNAP domain-containing protein</fullName>
    </recommendedName>
</protein>
<evidence type="ECO:0000313" key="3">
    <source>
        <dbReference type="EMBL" id="TWT76761.1"/>
    </source>
</evidence>
<feature type="chain" id="PRO_5023140527" description="NIPSNAP domain-containing protein" evidence="1">
    <location>
        <begin position="25"/>
        <end position="261"/>
    </location>
</feature>
<accession>A0A5C5YP42</accession>
<comment type="caution">
    <text evidence="3">The sequence shown here is derived from an EMBL/GenBank/DDBJ whole genome shotgun (WGS) entry which is preliminary data.</text>
</comment>
<gene>
    <name evidence="3" type="ORF">CA13_72600</name>
</gene>
<dbReference type="AlphaFoldDB" id="A0A5C5YP42"/>
<dbReference type="InterPro" id="IPR011008">
    <property type="entry name" value="Dimeric_a/b-barrel"/>
</dbReference>
<dbReference type="EMBL" id="SJPJ01000002">
    <property type="protein sequence ID" value="TWT76761.1"/>
    <property type="molecule type" value="Genomic_DNA"/>
</dbReference>
<evidence type="ECO:0000256" key="1">
    <source>
        <dbReference type="SAM" id="SignalP"/>
    </source>
</evidence>